<sequence length="408" mass="41347">MTLPRTRRILSALAAAALAAAALTTPALTTPAHAATGGTFVATGDHLIAGDYVVALDDAAARRAPVPATAARLAAEFGGTVGFTYEHGLRGFQFRGDAAAARRLAARPGVRYVAQSHLMRAAGGGSQSSPVWGLDRTDQRKLPLDKKYSYPTDGTGVTAYIVDTGIHFTHTEFGGRAVKGLDVITEGGDAKDCHSHGTHVAGTVGGKTYGIAKNVKLVAVRVLDCNGSGPDAGVAKAIDWITANATGPSVVNMSIGGDPFAPIDDAMTAAMAKGVHFAVAAGNGDAAGRPQDACNYTPARVGGAVTVAASDTRDRSASFTNYGKCVDIYGPGVGVKSATHTSNTATGTKDGTSMATPHVAGVMAAMLEKEPTLTPQQLHDAVAAAATPGVITGAGSNTPNKLLYLGAR</sequence>
<dbReference type="PROSITE" id="PS00136">
    <property type="entry name" value="SUBTILASE_ASP"/>
    <property type="match status" value="1"/>
</dbReference>
<dbReference type="EMBL" id="BMQC01000007">
    <property type="protein sequence ID" value="GGK30281.1"/>
    <property type="molecule type" value="Genomic_DNA"/>
</dbReference>
<dbReference type="PROSITE" id="PS51892">
    <property type="entry name" value="SUBTILASE"/>
    <property type="match status" value="1"/>
</dbReference>
<gene>
    <name evidence="9" type="ORF">GCM10010124_23790</name>
</gene>
<dbReference type="InterPro" id="IPR050131">
    <property type="entry name" value="Peptidase_S8_subtilisin-like"/>
</dbReference>
<dbReference type="Pfam" id="PF00082">
    <property type="entry name" value="Peptidase_S8"/>
    <property type="match status" value="1"/>
</dbReference>
<feature type="active site" description="Charge relay system" evidence="5">
    <location>
        <position position="353"/>
    </location>
</feature>
<evidence type="ECO:0000256" key="1">
    <source>
        <dbReference type="ARBA" id="ARBA00011073"/>
    </source>
</evidence>
<dbReference type="InterPro" id="IPR023828">
    <property type="entry name" value="Peptidase_S8_Ser-AS"/>
</dbReference>
<dbReference type="GO" id="GO:0004252">
    <property type="term" value="F:serine-type endopeptidase activity"/>
    <property type="evidence" value="ECO:0007669"/>
    <property type="project" value="UniProtKB-UniRule"/>
</dbReference>
<evidence type="ECO:0000256" key="6">
    <source>
        <dbReference type="RuleBase" id="RU003355"/>
    </source>
</evidence>
<reference evidence="9" key="1">
    <citation type="journal article" date="2014" name="Int. J. Syst. Evol. Microbiol.">
        <title>Complete genome sequence of Corynebacterium casei LMG S-19264T (=DSM 44701T), isolated from a smear-ripened cheese.</title>
        <authorList>
            <consortium name="US DOE Joint Genome Institute (JGI-PGF)"/>
            <person name="Walter F."/>
            <person name="Albersmeier A."/>
            <person name="Kalinowski J."/>
            <person name="Ruckert C."/>
        </authorList>
    </citation>
    <scope>NUCLEOTIDE SEQUENCE</scope>
    <source>
        <strain evidence="9">JCM 3091</strain>
    </source>
</reference>
<dbReference type="PANTHER" id="PTHR43806:SF11">
    <property type="entry name" value="CEREVISIN-RELATED"/>
    <property type="match status" value="1"/>
</dbReference>
<keyword evidence="7" id="KW-0732">Signal</keyword>
<evidence type="ECO:0000256" key="3">
    <source>
        <dbReference type="ARBA" id="ARBA00022801"/>
    </source>
</evidence>
<keyword evidence="3 5" id="KW-0378">Hydrolase</keyword>
<name>A0A8J3BR28_9ACTN</name>
<feature type="domain" description="Peptidase S8/S53" evidence="8">
    <location>
        <begin position="154"/>
        <end position="389"/>
    </location>
</feature>
<dbReference type="CDD" id="cd04077">
    <property type="entry name" value="Peptidases_S8_PCSK9_ProteinaseK_like"/>
    <property type="match status" value="1"/>
</dbReference>
<reference evidence="9" key="2">
    <citation type="submission" date="2020-09" db="EMBL/GenBank/DDBJ databases">
        <authorList>
            <person name="Sun Q."/>
            <person name="Ohkuma M."/>
        </authorList>
    </citation>
    <scope>NUCLEOTIDE SEQUENCE</scope>
    <source>
        <strain evidence="9">JCM 3091</strain>
    </source>
</reference>
<dbReference type="InterPro" id="IPR022398">
    <property type="entry name" value="Peptidase_S8_His-AS"/>
</dbReference>
<dbReference type="InterPro" id="IPR034193">
    <property type="entry name" value="PCSK9_ProteinaseK-like"/>
</dbReference>
<dbReference type="GO" id="GO:0006508">
    <property type="term" value="P:proteolysis"/>
    <property type="evidence" value="ECO:0007669"/>
    <property type="project" value="UniProtKB-KW"/>
</dbReference>
<dbReference type="InterPro" id="IPR000209">
    <property type="entry name" value="Peptidase_S8/S53_dom"/>
</dbReference>
<dbReference type="SUPFAM" id="SSF52743">
    <property type="entry name" value="Subtilisin-like"/>
    <property type="match status" value="1"/>
</dbReference>
<evidence type="ECO:0000313" key="9">
    <source>
        <dbReference type="EMBL" id="GGK30281.1"/>
    </source>
</evidence>
<evidence type="ECO:0000259" key="8">
    <source>
        <dbReference type="Pfam" id="PF00082"/>
    </source>
</evidence>
<evidence type="ECO:0000256" key="4">
    <source>
        <dbReference type="ARBA" id="ARBA00022825"/>
    </source>
</evidence>
<accession>A0A8J3BR28</accession>
<dbReference type="GO" id="GO:0005615">
    <property type="term" value="C:extracellular space"/>
    <property type="evidence" value="ECO:0007669"/>
    <property type="project" value="TreeGrafter"/>
</dbReference>
<evidence type="ECO:0000256" key="5">
    <source>
        <dbReference type="PROSITE-ProRule" id="PRU01240"/>
    </source>
</evidence>
<dbReference type="PROSITE" id="PS51318">
    <property type="entry name" value="TAT"/>
    <property type="match status" value="1"/>
</dbReference>
<evidence type="ECO:0000256" key="7">
    <source>
        <dbReference type="SAM" id="SignalP"/>
    </source>
</evidence>
<organism evidence="9 10">
    <name type="scientific">Pilimelia terevasa</name>
    <dbReference type="NCBI Taxonomy" id="53372"/>
    <lineage>
        <taxon>Bacteria</taxon>
        <taxon>Bacillati</taxon>
        <taxon>Actinomycetota</taxon>
        <taxon>Actinomycetes</taxon>
        <taxon>Micromonosporales</taxon>
        <taxon>Micromonosporaceae</taxon>
        <taxon>Pilimelia</taxon>
    </lineage>
</organism>
<comment type="similarity">
    <text evidence="1 5 6">Belongs to the peptidase S8 family.</text>
</comment>
<feature type="signal peptide" evidence="7">
    <location>
        <begin position="1"/>
        <end position="34"/>
    </location>
</feature>
<dbReference type="InterPro" id="IPR023827">
    <property type="entry name" value="Peptidase_S8_Asp-AS"/>
</dbReference>
<dbReference type="InterPro" id="IPR015500">
    <property type="entry name" value="Peptidase_S8_subtilisin-rel"/>
</dbReference>
<feature type="chain" id="PRO_5035263852" description="Peptidase S8/S53 domain-containing protein" evidence="7">
    <location>
        <begin position="35"/>
        <end position="408"/>
    </location>
</feature>
<proteinExistence type="inferred from homology"/>
<dbReference type="RefSeq" id="WP_189114331.1">
    <property type="nucleotide sequence ID" value="NZ_BMQC01000007.1"/>
</dbReference>
<feature type="active site" description="Charge relay system" evidence="5">
    <location>
        <position position="163"/>
    </location>
</feature>
<evidence type="ECO:0000313" key="10">
    <source>
        <dbReference type="Proteomes" id="UP000662200"/>
    </source>
</evidence>
<dbReference type="InterPro" id="IPR006311">
    <property type="entry name" value="TAT_signal"/>
</dbReference>
<dbReference type="FunFam" id="3.40.50.200:FF:000014">
    <property type="entry name" value="Proteinase K"/>
    <property type="match status" value="1"/>
</dbReference>
<keyword evidence="4 5" id="KW-0720">Serine protease</keyword>
<feature type="active site" description="Charge relay system" evidence="5">
    <location>
        <position position="196"/>
    </location>
</feature>
<dbReference type="PROSITE" id="PS00138">
    <property type="entry name" value="SUBTILASE_SER"/>
    <property type="match status" value="1"/>
</dbReference>
<dbReference type="AlphaFoldDB" id="A0A8J3BR28"/>
<evidence type="ECO:0000256" key="2">
    <source>
        <dbReference type="ARBA" id="ARBA00022670"/>
    </source>
</evidence>
<protein>
    <recommendedName>
        <fullName evidence="8">Peptidase S8/S53 domain-containing protein</fullName>
    </recommendedName>
</protein>
<keyword evidence="10" id="KW-1185">Reference proteome</keyword>
<dbReference type="PRINTS" id="PR00723">
    <property type="entry name" value="SUBTILISIN"/>
</dbReference>
<dbReference type="InterPro" id="IPR036852">
    <property type="entry name" value="Peptidase_S8/S53_dom_sf"/>
</dbReference>
<comment type="caution">
    <text evidence="9">The sequence shown here is derived from an EMBL/GenBank/DDBJ whole genome shotgun (WGS) entry which is preliminary data.</text>
</comment>
<dbReference type="Gene3D" id="3.40.50.200">
    <property type="entry name" value="Peptidase S8/S53 domain"/>
    <property type="match status" value="1"/>
</dbReference>
<dbReference type="PROSITE" id="PS00137">
    <property type="entry name" value="SUBTILASE_HIS"/>
    <property type="match status" value="1"/>
</dbReference>
<dbReference type="Proteomes" id="UP000662200">
    <property type="component" value="Unassembled WGS sequence"/>
</dbReference>
<dbReference type="PANTHER" id="PTHR43806">
    <property type="entry name" value="PEPTIDASE S8"/>
    <property type="match status" value="1"/>
</dbReference>
<keyword evidence="2 5" id="KW-0645">Protease</keyword>